<proteinExistence type="predicted"/>
<gene>
    <name evidence="2" type="ORF">DU478_01045</name>
</gene>
<dbReference type="EMBL" id="QPMK01000001">
    <property type="protein sequence ID" value="RDD68333.1"/>
    <property type="molecule type" value="Genomic_DNA"/>
</dbReference>
<accession>A0A369TSW7</accession>
<dbReference type="OrthoDB" id="9798693at2"/>
<evidence type="ECO:0000313" key="2">
    <source>
        <dbReference type="EMBL" id="RDD68333.1"/>
    </source>
</evidence>
<keyword evidence="3" id="KW-1185">Reference proteome</keyword>
<dbReference type="InterPro" id="IPR011042">
    <property type="entry name" value="6-blade_b-propeller_TolB-like"/>
</dbReference>
<dbReference type="Gene3D" id="2.120.10.30">
    <property type="entry name" value="TolB, C-terminal domain"/>
    <property type="match status" value="1"/>
</dbReference>
<evidence type="ECO:0000313" key="3">
    <source>
        <dbReference type="Proteomes" id="UP000253977"/>
    </source>
</evidence>
<protein>
    <submittedName>
        <fullName evidence="2">Esterase-like activity of phytase family protein</fullName>
    </submittedName>
</protein>
<evidence type="ECO:0000259" key="1">
    <source>
        <dbReference type="Pfam" id="PF13449"/>
    </source>
</evidence>
<dbReference type="AlphaFoldDB" id="A0A369TSW7"/>
<organism evidence="2 3">
    <name type="scientific">Thalassococcus profundi</name>
    <dbReference type="NCBI Taxonomy" id="2282382"/>
    <lineage>
        <taxon>Bacteria</taxon>
        <taxon>Pseudomonadati</taxon>
        <taxon>Pseudomonadota</taxon>
        <taxon>Alphaproteobacteria</taxon>
        <taxon>Rhodobacterales</taxon>
        <taxon>Roseobacteraceae</taxon>
        <taxon>Thalassococcus</taxon>
    </lineage>
</organism>
<dbReference type="Proteomes" id="UP000253977">
    <property type="component" value="Unassembled WGS sequence"/>
</dbReference>
<reference evidence="2 3" key="1">
    <citation type="submission" date="2018-07" db="EMBL/GenBank/DDBJ databases">
        <title>Thalassococcus profundi sp. nov., a marine bacterium isolated from deep seawater of Okinawa Trough.</title>
        <authorList>
            <person name="Yu M."/>
        </authorList>
    </citation>
    <scope>NUCLEOTIDE SEQUENCE [LARGE SCALE GENOMIC DNA]</scope>
    <source>
        <strain evidence="2 3">WRAS1</strain>
    </source>
</reference>
<dbReference type="Pfam" id="PF13449">
    <property type="entry name" value="Phytase-like"/>
    <property type="match status" value="1"/>
</dbReference>
<comment type="caution">
    <text evidence="2">The sequence shown here is derived from an EMBL/GenBank/DDBJ whole genome shotgun (WGS) entry which is preliminary data.</text>
</comment>
<name>A0A369TSW7_9RHOB</name>
<dbReference type="InterPro" id="IPR027372">
    <property type="entry name" value="Phytase-like_dom"/>
</dbReference>
<feature type="domain" description="Phytase-like" evidence="1">
    <location>
        <begin position="19"/>
        <end position="254"/>
    </location>
</feature>
<dbReference type="SUPFAM" id="SSF101898">
    <property type="entry name" value="NHL repeat"/>
    <property type="match status" value="1"/>
</dbReference>
<sequence length="270" mass="29787">MAQQVGYLDRIELPATLPGGLSGLEITETGNRLFAIGDRGQIVTARVERDAEGMLGLSDLRVWPLRNPDGKEVHGLSADAEGLALAEDGTLFVSFEGRGRVWRYAEPGGPATYLPRHPDFDRLQTNSGLEALAVDARGRLYTLPERSGALTRPFPVYRLAGGTWDQPFSVPRRGGFLPVGADIGPDGRFYLLERAFNGFSFRSRVRRFDLGETHLSGEVTLLETPLFARGNLEGLSVWRDGSGVLRLTMVADDNDNALQRRELVEYRVTE</sequence>